<dbReference type="Proteomes" id="UP000053144">
    <property type="component" value="Chromosome 11"/>
</dbReference>
<dbReference type="AlphaFoldDB" id="A0A0L9VSW6"/>
<evidence type="ECO:0000313" key="1">
    <source>
        <dbReference type="EMBL" id="KOM58033.1"/>
    </source>
</evidence>
<proteinExistence type="predicted"/>
<name>A0A0L9VSW6_PHAAN</name>
<accession>A0A0L9VSW6</accession>
<dbReference type="EMBL" id="CM003381">
    <property type="protein sequence ID" value="KOM58033.1"/>
    <property type="molecule type" value="Genomic_DNA"/>
</dbReference>
<dbReference type="OMA" id="FFENTIG"/>
<gene>
    <name evidence="1" type="ORF">LR48_Vigan11g106600</name>
</gene>
<organism evidence="1 2">
    <name type="scientific">Phaseolus angularis</name>
    <name type="common">Azuki bean</name>
    <name type="synonym">Vigna angularis</name>
    <dbReference type="NCBI Taxonomy" id="3914"/>
    <lineage>
        <taxon>Eukaryota</taxon>
        <taxon>Viridiplantae</taxon>
        <taxon>Streptophyta</taxon>
        <taxon>Embryophyta</taxon>
        <taxon>Tracheophyta</taxon>
        <taxon>Spermatophyta</taxon>
        <taxon>Magnoliopsida</taxon>
        <taxon>eudicotyledons</taxon>
        <taxon>Gunneridae</taxon>
        <taxon>Pentapetalae</taxon>
        <taxon>rosids</taxon>
        <taxon>fabids</taxon>
        <taxon>Fabales</taxon>
        <taxon>Fabaceae</taxon>
        <taxon>Papilionoideae</taxon>
        <taxon>50 kb inversion clade</taxon>
        <taxon>NPAAA clade</taxon>
        <taxon>indigoferoid/millettioid clade</taxon>
        <taxon>Phaseoleae</taxon>
        <taxon>Vigna</taxon>
    </lineage>
</organism>
<evidence type="ECO:0000313" key="2">
    <source>
        <dbReference type="Proteomes" id="UP000053144"/>
    </source>
</evidence>
<sequence length="123" mass="14222">MAITLLFNFLSNYPSSHVPYPWQRVLDIPSNLLYYYHLETGLVIYDFRPFVNFGEGVFMENDIGFNFTDQEVCQQLNNDYENFLNAPSLLLFCCACSGKTYYGVVEQPIVRCPLCKCITMMSP</sequence>
<reference evidence="2" key="1">
    <citation type="journal article" date="2015" name="Proc. Natl. Acad. Sci. U.S.A.">
        <title>Genome sequencing of adzuki bean (Vigna angularis) provides insight into high starch and low fat accumulation and domestication.</title>
        <authorList>
            <person name="Yang K."/>
            <person name="Tian Z."/>
            <person name="Chen C."/>
            <person name="Luo L."/>
            <person name="Zhao B."/>
            <person name="Wang Z."/>
            <person name="Yu L."/>
            <person name="Li Y."/>
            <person name="Sun Y."/>
            <person name="Li W."/>
            <person name="Chen Y."/>
            <person name="Li Y."/>
            <person name="Zhang Y."/>
            <person name="Ai D."/>
            <person name="Zhao J."/>
            <person name="Shang C."/>
            <person name="Ma Y."/>
            <person name="Wu B."/>
            <person name="Wang M."/>
            <person name="Gao L."/>
            <person name="Sun D."/>
            <person name="Zhang P."/>
            <person name="Guo F."/>
            <person name="Wang W."/>
            <person name="Li Y."/>
            <person name="Wang J."/>
            <person name="Varshney R.K."/>
            <person name="Wang J."/>
            <person name="Ling H.Q."/>
            <person name="Wan P."/>
        </authorList>
    </citation>
    <scope>NUCLEOTIDE SEQUENCE</scope>
    <source>
        <strain evidence="2">cv. Jingnong 6</strain>
    </source>
</reference>
<protein>
    <submittedName>
        <fullName evidence="1">Uncharacterized protein</fullName>
    </submittedName>
</protein>
<dbReference type="Gramene" id="KOM58033">
    <property type="protein sequence ID" value="KOM58033"/>
    <property type="gene ID" value="LR48_Vigan11g106600"/>
</dbReference>